<dbReference type="InterPro" id="IPR051685">
    <property type="entry name" value="Ycf3/AcsC/BcsC/TPR_MFPF"/>
</dbReference>
<proteinExistence type="predicted"/>
<dbReference type="Gene3D" id="1.25.40.10">
    <property type="entry name" value="Tetratricopeptide repeat domain"/>
    <property type="match status" value="3"/>
</dbReference>
<dbReference type="Pfam" id="PF13414">
    <property type="entry name" value="TPR_11"/>
    <property type="match status" value="1"/>
</dbReference>
<reference evidence="4 5" key="1">
    <citation type="journal article" date="2016" name="Nat. Commun.">
        <title>Thousands of microbial genomes shed light on interconnected biogeochemical processes in an aquifer system.</title>
        <authorList>
            <person name="Anantharaman K."/>
            <person name="Brown C.T."/>
            <person name="Hug L.A."/>
            <person name="Sharon I."/>
            <person name="Castelle C.J."/>
            <person name="Probst A.J."/>
            <person name="Thomas B.C."/>
            <person name="Singh A."/>
            <person name="Wilkins M.J."/>
            <person name="Karaoz U."/>
            <person name="Brodie E.L."/>
            <person name="Williams K.H."/>
            <person name="Hubbard S.S."/>
            <person name="Banfield J.F."/>
        </authorList>
    </citation>
    <scope>NUCLEOTIDE SEQUENCE [LARGE SCALE GENOMIC DNA]</scope>
</reference>
<dbReference type="PANTHER" id="PTHR44943">
    <property type="entry name" value="CELLULOSE SYNTHASE OPERON PROTEIN C"/>
    <property type="match status" value="1"/>
</dbReference>
<evidence type="ECO:0000313" key="4">
    <source>
        <dbReference type="EMBL" id="OGM04905.1"/>
    </source>
</evidence>
<dbReference type="SUPFAM" id="SSF48452">
    <property type="entry name" value="TPR-like"/>
    <property type="match status" value="1"/>
</dbReference>
<dbReference type="InterPro" id="IPR011990">
    <property type="entry name" value="TPR-like_helical_dom_sf"/>
</dbReference>
<organism evidence="4 5">
    <name type="scientific">Candidatus Wallbacteria bacterium GWC2_49_35</name>
    <dbReference type="NCBI Taxonomy" id="1817813"/>
    <lineage>
        <taxon>Bacteria</taxon>
        <taxon>Candidatus Walliibacteriota</taxon>
    </lineage>
</organism>
<feature type="repeat" description="TPR" evidence="3">
    <location>
        <begin position="120"/>
        <end position="153"/>
    </location>
</feature>
<sequence length="283" mass="32040">MGELYGASATSYEQKAEANDHFDYGLTFELKGDTDKALEFFNKAVACDPDFAEAYNKIGDIFMKKGRYKEAIASYIKSAELKPDIENTHFDLGCAYLHTANIPEAEKEFKKAFELDPNHFEIFGKLGAICIEKKEYEQALGFMHKMLVADPTNVAARYYNGLALHSMGKKSAAAVEFGEVITRYSSLIKIKPNYAEANYFIGMAYFYNANYKEAEKFLKRALELDTDKIDFHYSLGLAYSDADAFYAMANIHKALANDSQAEEFLKKAAALEPENEKFRKYLI</sequence>
<feature type="repeat" description="TPR" evidence="3">
    <location>
        <begin position="52"/>
        <end position="85"/>
    </location>
</feature>
<dbReference type="STRING" id="1817813.A2008_02635"/>
<evidence type="ECO:0000256" key="2">
    <source>
        <dbReference type="ARBA" id="ARBA00022803"/>
    </source>
</evidence>
<dbReference type="EMBL" id="MGFH01000132">
    <property type="protein sequence ID" value="OGM04905.1"/>
    <property type="molecule type" value="Genomic_DNA"/>
</dbReference>
<dbReference type="Proteomes" id="UP000178735">
    <property type="component" value="Unassembled WGS sequence"/>
</dbReference>
<comment type="caution">
    <text evidence="4">The sequence shown here is derived from an EMBL/GenBank/DDBJ whole genome shotgun (WGS) entry which is preliminary data.</text>
</comment>
<feature type="repeat" description="TPR" evidence="3">
    <location>
        <begin position="242"/>
        <end position="275"/>
    </location>
</feature>
<feature type="repeat" description="TPR" evidence="3">
    <location>
        <begin position="195"/>
        <end position="228"/>
    </location>
</feature>
<dbReference type="SMART" id="SM00028">
    <property type="entry name" value="TPR"/>
    <property type="match status" value="7"/>
</dbReference>
<feature type="repeat" description="TPR" evidence="3">
    <location>
        <begin position="18"/>
        <end position="51"/>
    </location>
</feature>
<dbReference type="PROSITE" id="PS50005">
    <property type="entry name" value="TPR"/>
    <property type="match status" value="6"/>
</dbReference>
<evidence type="ECO:0000313" key="5">
    <source>
        <dbReference type="Proteomes" id="UP000178735"/>
    </source>
</evidence>
<dbReference type="PROSITE" id="PS50293">
    <property type="entry name" value="TPR_REGION"/>
    <property type="match status" value="1"/>
</dbReference>
<keyword evidence="1" id="KW-0677">Repeat</keyword>
<dbReference type="AlphaFoldDB" id="A0A1F7WS05"/>
<keyword evidence="2 3" id="KW-0802">TPR repeat</keyword>
<dbReference type="Pfam" id="PF13181">
    <property type="entry name" value="TPR_8"/>
    <property type="match status" value="3"/>
</dbReference>
<evidence type="ECO:0000256" key="1">
    <source>
        <dbReference type="ARBA" id="ARBA00022737"/>
    </source>
</evidence>
<name>A0A1F7WS05_9BACT</name>
<feature type="repeat" description="TPR" evidence="3">
    <location>
        <begin position="86"/>
        <end position="119"/>
    </location>
</feature>
<protein>
    <submittedName>
        <fullName evidence="4">Uncharacterized protein</fullName>
    </submittedName>
</protein>
<evidence type="ECO:0000256" key="3">
    <source>
        <dbReference type="PROSITE-ProRule" id="PRU00339"/>
    </source>
</evidence>
<dbReference type="PANTHER" id="PTHR44943:SF8">
    <property type="entry name" value="TPR REPEAT-CONTAINING PROTEIN MJ0263"/>
    <property type="match status" value="1"/>
</dbReference>
<dbReference type="InterPro" id="IPR019734">
    <property type="entry name" value="TPR_rpt"/>
</dbReference>
<gene>
    <name evidence="4" type="ORF">A2008_02635</name>
</gene>
<accession>A0A1F7WS05</accession>